<dbReference type="Pfam" id="PF02357">
    <property type="entry name" value="NusG"/>
    <property type="match status" value="1"/>
</dbReference>
<dbReference type="SUPFAM" id="SSF82679">
    <property type="entry name" value="N-utilization substance G protein NusG, N-terminal domain"/>
    <property type="match status" value="1"/>
</dbReference>
<sequence>MVNFTVTDTEKDRWHIIYTRSRWEKKVDLLLKSQNIESFCPLIKTTRRWVDRTKVVELPLLSSYLFVSADPKTHLKVLNTSGVIKFVNYCGKPATLCNDEIERIKKIVDTYQNIDTVNLPQIRIGDKVKIVDGVLYDMKGEVLRIRGKSVVLFMDQLNCALVVKAEQLMKSCA</sequence>
<dbReference type="InterPro" id="IPR043425">
    <property type="entry name" value="NusG-like"/>
</dbReference>
<dbReference type="PANTHER" id="PTHR30265:SF4">
    <property type="entry name" value="KOW MOTIF FAMILY PROTEIN, EXPRESSED"/>
    <property type="match status" value="1"/>
</dbReference>
<keyword evidence="2" id="KW-0805">Transcription regulation</keyword>
<dbReference type="NCBIfam" id="NF033644">
    <property type="entry name" value="antiterm_UpxY"/>
    <property type="match status" value="1"/>
</dbReference>
<dbReference type="InterPro" id="IPR008991">
    <property type="entry name" value="Translation_prot_SH3-like_sf"/>
</dbReference>
<protein>
    <submittedName>
        <fullName evidence="5">UpxY family transcription antiterminator</fullName>
    </submittedName>
</protein>
<evidence type="ECO:0000313" key="6">
    <source>
        <dbReference type="Proteomes" id="UP000638732"/>
    </source>
</evidence>
<dbReference type="InterPro" id="IPR006645">
    <property type="entry name" value="NGN-like_dom"/>
</dbReference>
<evidence type="ECO:0000256" key="1">
    <source>
        <dbReference type="ARBA" id="ARBA00022814"/>
    </source>
</evidence>
<dbReference type="PANTHER" id="PTHR30265">
    <property type="entry name" value="RHO-INTERACTING TRANSCRIPTION TERMINATION FACTOR NUSG"/>
    <property type="match status" value="1"/>
</dbReference>
<feature type="domain" description="NusG-like N-terminal" evidence="4">
    <location>
        <begin position="11"/>
        <end position="108"/>
    </location>
</feature>
<organism evidence="5 6">
    <name type="scientific">Mucilaginibacter agri</name>
    <dbReference type="NCBI Taxonomy" id="2695265"/>
    <lineage>
        <taxon>Bacteria</taxon>
        <taxon>Pseudomonadati</taxon>
        <taxon>Bacteroidota</taxon>
        <taxon>Sphingobacteriia</taxon>
        <taxon>Sphingobacteriales</taxon>
        <taxon>Sphingobacteriaceae</taxon>
        <taxon>Mucilaginibacter</taxon>
    </lineage>
</organism>
<reference evidence="5" key="1">
    <citation type="submission" date="2020-01" db="EMBL/GenBank/DDBJ databases">
        <authorList>
            <person name="Seo Y.L."/>
        </authorList>
    </citation>
    <scope>NUCLEOTIDE SEQUENCE</scope>
    <source>
        <strain evidence="5">R11</strain>
    </source>
</reference>
<dbReference type="SMART" id="SM00738">
    <property type="entry name" value="NGN"/>
    <property type="match status" value="1"/>
</dbReference>
<reference evidence="5" key="2">
    <citation type="submission" date="2020-10" db="EMBL/GenBank/DDBJ databases">
        <title>Mucilaginibacter sp. nov., isolated from soil.</title>
        <authorList>
            <person name="Jeon C.O."/>
        </authorList>
    </citation>
    <scope>NUCLEOTIDE SEQUENCE</scope>
    <source>
        <strain evidence="5">R11</strain>
    </source>
</reference>
<gene>
    <name evidence="5" type="ORF">GSY63_23660</name>
</gene>
<evidence type="ECO:0000256" key="3">
    <source>
        <dbReference type="ARBA" id="ARBA00023163"/>
    </source>
</evidence>
<evidence type="ECO:0000259" key="4">
    <source>
        <dbReference type="SMART" id="SM00738"/>
    </source>
</evidence>
<dbReference type="Gene3D" id="3.30.70.940">
    <property type="entry name" value="NusG, N-terminal domain"/>
    <property type="match status" value="1"/>
</dbReference>
<dbReference type="InterPro" id="IPR036735">
    <property type="entry name" value="NGN_dom_sf"/>
</dbReference>
<accession>A0A966DWC9</accession>
<dbReference type="Proteomes" id="UP000638732">
    <property type="component" value="Unassembled WGS sequence"/>
</dbReference>
<comment type="caution">
    <text evidence="5">The sequence shown here is derived from an EMBL/GenBank/DDBJ whole genome shotgun (WGS) entry which is preliminary data.</text>
</comment>
<evidence type="ECO:0000313" key="5">
    <source>
        <dbReference type="EMBL" id="NCD72382.1"/>
    </source>
</evidence>
<keyword evidence="3" id="KW-0804">Transcription</keyword>
<dbReference type="SUPFAM" id="SSF50104">
    <property type="entry name" value="Translation proteins SH3-like domain"/>
    <property type="match status" value="1"/>
</dbReference>
<dbReference type="AlphaFoldDB" id="A0A966DWC9"/>
<dbReference type="RefSeq" id="WP_166588329.1">
    <property type="nucleotide sequence ID" value="NZ_WWEO01000045.1"/>
</dbReference>
<keyword evidence="1" id="KW-0889">Transcription antitermination</keyword>
<dbReference type="GO" id="GO:0031564">
    <property type="term" value="P:transcription antitermination"/>
    <property type="evidence" value="ECO:0007669"/>
    <property type="project" value="UniProtKB-KW"/>
</dbReference>
<evidence type="ECO:0000256" key="2">
    <source>
        <dbReference type="ARBA" id="ARBA00023015"/>
    </source>
</evidence>
<dbReference type="GO" id="GO:0006354">
    <property type="term" value="P:DNA-templated transcription elongation"/>
    <property type="evidence" value="ECO:0007669"/>
    <property type="project" value="InterPro"/>
</dbReference>
<dbReference type="EMBL" id="WWEO01000045">
    <property type="protein sequence ID" value="NCD72382.1"/>
    <property type="molecule type" value="Genomic_DNA"/>
</dbReference>
<proteinExistence type="predicted"/>
<keyword evidence="6" id="KW-1185">Reference proteome</keyword>
<name>A0A966DWC9_9SPHI</name>